<evidence type="ECO:0000256" key="1">
    <source>
        <dbReference type="SAM" id="SignalP"/>
    </source>
</evidence>
<evidence type="ECO:0000313" key="3">
    <source>
        <dbReference type="Proteomes" id="UP000286990"/>
    </source>
</evidence>
<evidence type="ECO:0000313" key="2">
    <source>
        <dbReference type="EMBL" id="RRQ48197.1"/>
    </source>
</evidence>
<dbReference type="AlphaFoldDB" id="A0A426RGR0"/>
<feature type="signal peptide" evidence="1">
    <location>
        <begin position="1"/>
        <end position="18"/>
    </location>
</feature>
<dbReference type="OrthoDB" id="675330at2"/>
<feature type="chain" id="PRO_5019003170" description="Sensor of ECF-type sigma factor" evidence="1">
    <location>
        <begin position="19"/>
        <end position="144"/>
    </location>
</feature>
<comment type="caution">
    <text evidence="2">The sequence shown here is derived from an EMBL/GenBank/DDBJ whole genome shotgun (WGS) entry which is preliminary data.</text>
</comment>
<sequence length="144" mass="17145">MNRLLIAVLILFTTATFAQDKSREKIKALKVAYLTEHLELSSQEAQDFWPVYNEYEKERHELRHKQWVEIKSKLKDVGSLNEEEAQNLLSSYLKIEEEEEELEKNFLNKISKVISAKKTLLLMRSEEDFKRQLIKQYRQNKGGR</sequence>
<gene>
    <name evidence="2" type="ORF">DZC72_10760</name>
</gene>
<reference evidence="3" key="2">
    <citation type="submission" date="2018-12" db="EMBL/GenBank/DDBJ databases">
        <title>Maribacter lutimaris sp. nov., isolated from marine sediment.</title>
        <authorList>
            <person name="Kim K.K."/>
        </authorList>
    </citation>
    <scope>NUCLEOTIDE SEQUENCE [LARGE SCALE GENOMIC DNA]</scope>
    <source>
        <strain evidence="3">PoM-212</strain>
    </source>
</reference>
<dbReference type="EMBL" id="QUSX01000002">
    <property type="protein sequence ID" value="RRQ48197.1"/>
    <property type="molecule type" value="Genomic_DNA"/>
</dbReference>
<keyword evidence="3" id="KW-1185">Reference proteome</keyword>
<proteinExistence type="predicted"/>
<organism evidence="2 3">
    <name type="scientific">Maribacter algicola</name>
    <dbReference type="NCBI Taxonomy" id="2498892"/>
    <lineage>
        <taxon>Bacteria</taxon>
        <taxon>Pseudomonadati</taxon>
        <taxon>Bacteroidota</taxon>
        <taxon>Flavobacteriia</taxon>
        <taxon>Flavobacteriales</taxon>
        <taxon>Flavobacteriaceae</taxon>
        <taxon>Maribacter</taxon>
    </lineage>
</organism>
<name>A0A426RGR0_9FLAO</name>
<accession>A0A426RGR0</accession>
<evidence type="ECO:0008006" key="4">
    <source>
        <dbReference type="Google" id="ProtNLM"/>
    </source>
</evidence>
<dbReference type="RefSeq" id="WP_125222919.1">
    <property type="nucleotide sequence ID" value="NZ_QUSX01000002.1"/>
</dbReference>
<dbReference type="Proteomes" id="UP000286990">
    <property type="component" value="Unassembled WGS sequence"/>
</dbReference>
<protein>
    <recommendedName>
        <fullName evidence="4">Sensor of ECF-type sigma factor</fullName>
    </recommendedName>
</protein>
<keyword evidence="1" id="KW-0732">Signal</keyword>
<reference evidence="3" key="1">
    <citation type="submission" date="2018-08" db="EMBL/GenBank/DDBJ databases">
        <authorList>
            <person name="Khan S.A."/>
            <person name="J S.E."/>
        </authorList>
    </citation>
    <scope>NUCLEOTIDE SEQUENCE [LARGE SCALE GENOMIC DNA]</scope>
    <source>
        <strain evidence="3">PoM-212</strain>
    </source>
</reference>